<sequence>MIDERLIILDSSLSSKSEVLHYLAEQTKGVGYLGNVERYLMTVNEREKEFSTAIGHSVSIPHGKSQEVLQPFICFIRTLQKIPWDQIENEVDLIFLLGIPEKQKGTLHLKILAEISKKLLDESFREQLAVGNKETILKQLYQIENNVINH</sequence>
<keyword evidence="3" id="KW-0762">Sugar transport</keyword>
<dbReference type="Pfam" id="PF00359">
    <property type="entry name" value="PTS_EIIA_2"/>
    <property type="match status" value="1"/>
</dbReference>
<dbReference type="GO" id="GO:0008982">
    <property type="term" value="F:protein-N(PI)-phosphohistidine-sugar phosphotransferase activity"/>
    <property type="evidence" value="ECO:0007669"/>
    <property type="project" value="InterPro"/>
</dbReference>
<keyword evidence="8" id="KW-1185">Reference proteome</keyword>
<feature type="domain" description="PTS EIIA type-2" evidence="6">
    <location>
        <begin position="1"/>
        <end position="144"/>
    </location>
</feature>
<evidence type="ECO:0000313" key="7">
    <source>
        <dbReference type="EMBL" id="GBD67381.1"/>
    </source>
</evidence>
<dbReference type="AlphaFoldDB" id="A0A2H6CQX7"/>
<protein>
    <recommendedName>
        <fullName evidence="6">PTS EIIA type-2 domain-containing protein</fullName>
    </recommendedName>
</protein>
<dbReference type="PROSITE" id="PS51094">
    <property type="entry name" value="PTS_EIIA_TYPE_2"/>
    <property type="match status" value="1"/>
</dbReference>
<dbReference type="CDD" id="cd00211">
    <property type="entry name" value="PTS_IIA_fru"/>
    <property type="match status" value="1"/>
</dbReference>
<evidence type="ECO:0000256" key="1">
    <source>
        <dbReference type="ARBA" id="ARBA00022448"/>
    </source>
</evidence>
<dbReference type="InterPro" id="IPR051541">
    <property type="entry name" value="PTS_SugarTrans_NitroReg"/>
</dbReference>
<dbReference type="GO" id="GO:0009401">
    <property type="term" value="P:phosphoenolpyruvate-dependent sugar phosphotransferase system"/>
    <property type="evidence" value="ECO:0007669"/>
    <property type="project" value="UniProtKB-KW"/>
</dbReference>
<dbReference type="Proteomes" id="UP000236214">
    <property type="component" value="Unassembled WGS sequence"/>
</dbReference>
<dbReference type="GO" id="GO:0016020">
    <property type="term" value="C:membrane"/>
    <property type="evidence" value="ECO:0007669"/>
    <property type="project" value="InterPro"/>
</dbReference>
<keyword evidence="5" id="KW-0598">Phosphotransferase system</keyword>
<dbReference type="EMBL" id="BDEC01000006">
    <property type="protein sequence ID" value="GBD67381.1"/>
    <property type="molecule type" value="Genomic_DNA"/>
</dbReference>
<dbReference type="NCBIfam" id="TIGR00848">
    <property type="entry name" value="fruA"/>
    <property type="match status" value="1"/>
</dbReference>
<proteinExistence type="predicted"/>
<dbReference type="SUPFAM" id="SSF55804">
    <property type="entry name" value="Phoshotransferase/anion transport protein"/>
    <property type="match status" value="1"/>
</dbReference>
<dbReference type="InterPro" id="IPR016152">
    <property type="entry name" value="PTrfase/Anion_transptr"/>
</dbReference>
<dbReference type="Gene3D" id="3.40.930.10">
    <property type="entry name" value="Mannitol-specific EII, Chain A"/>
    <property type="match status" value="1"/>
</dbReference>
<gene>
    <name evidence="7" type="ORF">TEHN7118_0187</name>
</gene>
<keyword evidence="2" id="KW-0597">Phosphoprotein</keyword>
<comment type="caution">
    <text evidence="7">The sequence shown here is derived from an EMBL/GenBank/DDBJ whole genome shotgun (WGS) entry which is preliminary data.</text>
</comment>
<accession>A0A2H6CQX7</accession>
<keyword evidence="1" id="KW-0813">Transport</keyword>
<evidence type="ECO:0000313" key="8">
    <source>
        <dbReference type="Proteomes" id="UP000236214"/>
    </source>
</evidence>
<reference evidence="7 8" key="1">
    <citation type="submission" date="2016-05" db="EMBL/GenBank/DDBJ databases">
        <title>Whole genome sequencing of Tetragenococcus halophilus subsp. halophilus NISL 7118.</title>
        <authorList>
            <person name="Shiwa Y."/>
            <person name="Nishimura I."/>
            <person name="Yoshikawa H."/>
            <person name="Koyama Y."/>
            <person name="Oguma T."/>
        </authorList>
    </citation>
    <scope>NUCLEOTIDE SEQUENCE [LARGE SCALE GENOMIC DNA]</scope>
    <source>
        <strain evidence="7 8">NISL 7118</strain>
    </source>
</reference>
<evidence type="ECO:0000256" key="2">
    <source>
        <dbReference type="ARBA" id="ARBA00022553"/>
    </source>
</evidence>
<organism evidence="7 8">
    <name type="scientific">Tetragenococcus halophilus subsp. halophilus</name>
    <dbReference type="NCBI Taxonomy" id="1513897"/>
    <lineage>
        <taxon>Bacteria</taxon>
        <taxon>Bacillati</taxon>
        <taxon>Bacillota</taxon>
        <taxon>Bacilli</taxon>
        <taxon>Lactobacillales</taxon>
        <taxon>Enterococcaceae</taxon>
        <taxon>Tetragenococcus</taxon>
    </lineage>
</organism>
<dbReference type="PANTHER" id="PTHR47738">
    <property type="entry name" value="PTS SYSTEM FRUCTOSE-LIKE EIIA COMPONENT-RELATED"/>
    <property type="match status" value="1"/>
</dbReference>
<dbReference type="InterPro" id="IPR002178">
    <property type="entry name" value="PTS_EIIA_type-2_dom"/>
</dbReference>
<evidence type="ECO:0000256" key="5">
    <source>
        <dbReference type="ARBA" id="ARBA00022683"/>
    </source>
</evidence>
<evidence type="ECO:0000256" key="3">
    <source>
        <dbReference type="ARBA" id="ARBA00022597"/>
    </source>
</evidence>
<dbReference type="InterPro" id="IPR004715">
    <property type="entry name" value="PTS_IIA_fruc"/>
</dbReference>
<keyword evidence="4" id="KW-0808">Transferase</keyword>
<evidence type="ECO:0000259" key="6">
    <source>
        <dbReference type="PROSITE" id="PS51094"/>
    </source>
</evidence>
<dbReference type="PANTHER" id="PTHR47738:SF2">
    <property type="entry name" value="PTS SYSTEM FRUCTOSE-LIKE EIIA COMPONENT"/>
    <property type="match status" value="1"/>
</dbReference>
<name>A0A2H6CQX7_TETHA</name>
<evidence type="ECO:0000256" key="4">
    <source>
        <dbReference type="ARBA" id="ARBA00022679"/>
    </source>
</evidence>
<dbReference type="RefSeq" id="WP_068709731.1">
    <property type="nucleotide sequence ID" value="NZ_BDEC01000006.1"/>
</dbReference>